<feature type="region of interest" description="Disordered" evidence="1">
    <location>
        <begin position="652"/>
        <end position="725"/>
    </location>
</feature>
<sequence>MFGSNFRDFVSQDTTSHDQSNPERLIKNWHGFEKPDSEDSSIEEEFEILESKNQGGAKGHHHSGDSGIEGEKESEISGDRSQPENKLQYSSFEDDYEIIEVSDLDKIQIAGFSKQELLEMCNFCKISYGNNDEKLDSRYKTKAALVNEGYGIIPFYYKKKGTPAGFVFTKDKEITIAYRGTKDLDDVMTDVSAAFTQEFSPEGGKMHSGFYNAFKDSWRSLEEILNDYAKEQGSEIKSFRINCTGHSMGAALATITALYLKEVKSAEHVRVVTFGSLRVFDSRGAEIYERLLGENTIRVTNLSDPIPMFPPGSMGFKYVGEPLKIKTGNFIVNCLVTDLHIVGKYYHKTDTYYGCIQDMKPEDFQPDNNVSRYYYLSYVVAVPYYIATTALTTPCYLFLSAISNTEQHYFERETKFADNQVSLKDNRNGLVIYTYSNAIADPLIMSHIECNINGRGEVPLYINNNRNSMELRQLCGTENMSVRFLSSIGADPVAGGSLAMRSTCSNSELSQQPQKNVDRRENVMNNRGGSIGELISNSFKKGEMHSSDQNTKSIEEALCNAIHDFNYKEVESLVEQVKQKGSDVRRIIYRAVGEADDKEVRKKNKEAQGKIEKIREFLSKEFIAAPPVDASVKSIGATASGQEIPMVENLSSLSPQSSVSGDECSSVPSSSTKLPKSDEGDTDNNNDKYVKVSSEDITKEDLTPKGSGSLQGIQSEISVPSPSAFPNGNGAPTIEEHMVIMADIEDSSGRLVGEGDVSSITGDLHGISIEDDMSSLGTANDEYGEGSSGEDVTDESEKTNKGDSTLKSSNSTKSSRLPIVAASALAVTGVATGIAIAVYLEMLAVGVAVGVCCLVAAVIIYCCNRPSNSLECNNVGPVADRKLVG</sequence>
<feature type="domain" description="Fungal lipase-type" evidence="3">
    <location>
        <begin position="176"/>
        <end position="311"/>
    </location>
</feature>
<feature type="region of interest" description="Disordered" evidence="1">
    <location>
        <begin position="1"/>
        <end position="87"/>
    </location>
</feature>
<reference evidence="5" key="1">
    <citation type="journal article" date="2020" name="Mol. Biol.">
        <title>Life and death of selfish genes: comparative genomics reveals the dynamic evolution of cytoplasmic incompatibility.</title>
        <authorList>
            <person name="Martinez J."/>
            <person name="Klasson L."/>
            <person name="Welch J."/>
            <person name="Jiggins F.M."/>
        </authorList>
    </citation>
    <scope>NUCLEOTIDE SEQUENCE [LARGE SCALE GENOMIC DNA]</scope>
</reference>
<dbReference type="PANTHER" id="PTHR45856">
    <property type="entry name" value="ALPHA/BETA-HYDROLASES SUPERFAMILY PROTEIN"/>
    <property type="match status" value="1"/>
</dbReference>
<feature type="transmembrane region" description="Helical" evidence="2">
    <location>
        <begin position="817"/>
        <end position="837"/>
    </location>
</feature>
<dbReference type="AlphaFoldDB" id="A0A7G5C9K6"/>
<dbReference type="CDD" id="cd00519">
    <property type="entry name" value="Lipase_3"/>
    <property type="match status" value="1"/>
</dbReference>
<protein>
    <submittedName>
        <fullName evidence="4">Lipase family protein</fullName>
    </submittedName>
</protein>
<dbReference type="GO" id="GO:0006629">
    <property type="term" value="P:lipid metabolic process"/>
    <property type="evidence" value="ECO:0007669"/>
    <property type="project" value="InterPro"/>
</dbReference>
<evidence type="ECO:0000313" key="4">
    <source>
        <dbReference type="EMBL" id="QMV45890.1"/>
    </source>
</evidence>
<proteinExistence type="predicted"/>
<evidence type="ECO:0000313" key="5">
    <source>
        <dbReference type="Proteomes" id="UP000515744"/>
    </source>
</evidence>
<feature type="transmembrane region" description="Helical" evidence="2">
    <location>
        <begin position="843"/>
        <end position="863"/>
    </location>
</feature>
<feature type="compositionally biased region" description="Basic and acidic residues" evidence="1">
    <location>
        <begin position="20"/>
        <end position="37"/>
    </location>
</feature>
<keyword evidence="2" id="KW-0812">Transmembrane</keyword>
<evidence type="ECO:0000256" key="2">
    <source>
        <dbReference type="SAM" id="Phobius"/>
    </source>
</evidence>
<dbReference type="InterPro" id="IPR051218">
    <property type="entry name" value="Sec_MonoDiacylglyc_Lipase"/>
</dbReference>
<feature type="compositionally biased region" description="Basic and acidic residues" evidence="1">
    <location>
        <begin position="675"/>
        <end position="703"/>
    </location>
</feature>
<dbReference type="SUPFAM" id="SSF53474">
    <property type="entry name" value="alpha/beta-Hydrolases"/>
    <property type="match status" value="1"/>
</dbReference>
<dbReference type="Gene3D" id="3.40.50.1820">
    <property type="entry name" value="alpha/beta hydrolase"/>
    <property type="match status" value="1"/>
</dbReference>
<evidence type="ECO:0000256" key="1">
    <source>
        <dbReference type="SAM" id="MobiDB-lite"/>
    </source>
</evidence>
<organism evidence="4 5">
    <name type="scientific">Wolbachia pipientis</name>
    <dbReference type="NCBI Taxonomy" id="955"/>
    <lineage>
        <taxon>Bacteria</taxon>
        <taxon>Pseudomonadati</taxon>
        <taxon>Pseudomonadota</taxon>
        <taxon>Alphaproteobacteria</taxon>
        <taxon>Rickettsiales</taxon>
        <taxon>Anaplasmataceae</taxon>
        <taxon>Wolbachieae</taxon>
        <taxon>Wolbachia</taxon>
    </lineage>
</organism>
<gene>
    <name evidence="4" type="ORF">HC358_02065</name>
</gene>
<dbReference type="Pfam" id="PF01764">
    <property type="entry name" value="Lipase_3"/>
    <property type="match status" value="1"/>
</dbReference>
<dbReference type="EMBL" id="CP050531">
    <property type="protein sequence ID" value="QMV45890.1"/>
    <property type="molecule type" value="Genomic_DNA"/>
</dbReference>
<evidence type="ECO:0000259" key="3">
    <source>
        <dbReference type="Pfam" id="PF01764"/>
    </source>
</evidence>
<dbReference type="RefSeq" id="WP_182159687.1">
    <property type="nucleotide sequence ID" value="NZ_CP050531.1"/>
</dbReference>
<dbReference type="PANTHER" id="PTHR45856:SF24">
    <property type="entry name" value="FUNGAL LIPASE-LIKE DOMAIN-CONTAINING PROTEIN"/>
    <property type="match status" value="1"/>
</dbReference>
<name>A0A7G5C9K6_WOLPI</name>
<dbReference type="Proteomes" id="UP000515744">
    <property type="component" value="Chromosome"/>
</dbReference>
<keyword evidence="2" id="KW-0472">Membrane</keyword>
<accession>A0A7G5C9K6</accession>
<feature type="compositionally biased region" description="Basic and acidic residues" evidence="1">
    <location>
        <begin position="69"/>
        <end position="83"/>
    </location>
</feature>
<feature type="compositionally biased region" description="Polar residues" evidence="1">
    <location>
        <begin position="706"/>
        <end position="725"/>
    </location>
</feature>
<keyword evidence="2" id="KW-1133">Transmembrane helix</keyword>
<reference evidence="4 5" key="2">
    <citation type="journal article" date="2020" name="Mol. Biol. Evol.">
        <title>Life and death of selfish genes: comparative genomics reveals the dynamic evolution of cytoplasmic incompatibility.</title>
        <authorList>
            <person name="Martinez J."/>
            <person name="Klasson L."/>
            <person name="Welch J."/>
            <person name="Jiggins F.M."/>
        </authorList>
    </citation>
    <scope>NUCLEOTIDE SEQUENCE [LARGE SCALE GENOMIC DNA]</scope>
    <source>
        <strain evidence="4">WStv</strain>
    </source>
</reference>
<feature type="compositionally biased region" description="Acidic residues" evidence="1">
    <location>
        <begin position="38"/>
        <end position="48"/>
    </location>
</feature>
<feature type="region of interest" description="Disordered" evidence="1">
    <location>
        <begin position="774"/>
        <end position="811"/>
    </location>
</feature>
<dbReference type="InterPro" id="IPR029058">
    <property type="entry name" value="AB_hydrolase_fold"/>
</dbReference>
<dbReference type="InterPro" id="IPR002921">
    <property type="entry name" value="Fungal_lipase-type"/>
</dbReference>
<feature type="transmembrane region" description="Helical" evidence="2">
    <location>
        <begin position="373"/>
        <end position="399"/>
    </location>
</feature>